<gene>
    <name evidence="1" type="ORF">H6P81_013633</name>
</gene>
<dbReference type="AlphaFoldDB" id="A0AAV7EHF4"/>
<sequence length="66" mass="6941">MDQKTWNSDTPSAYRSNAISSSFGLGIPYDSYPSLQTKALLYSTSIGTTLVCLPLTASAAGSAFSQ</sequence>
<evidence type="ECO:0008006" key="3">
    <source>
        <dbReference type="Google" id="ProtNLM"/>
    </source>
</evidence>
<evidence type="ECO:0000313" key="1">
    <source>
        <dbReference type="EMBL" id="KAG9447505.1"/>
    </source>
</evidence>
<dbReference type="EMBL" id="JAINDJ010000005">
    <property type="protein sequence ID" value="KAG9447505.1"/>
    <property type="molecule type" value="Genomic_DNA"/>
</dbReference>
<protein>
    <recommendedName>
        <fullName evidence="3">NADH-plastoquinone oxidoreductase subunit 5</fullName>
    </recommendedName>
</protein>
<reference evidence="1 2" key="1">
    <citation type="submission" date="2021-07" db="EMBL/GenBank/DDBJ databases">
        <title>The Aristolochia fimbriata genome: insights into angiosperm evolution, floral development and chemical biosynthesis.</title>
        <authorList>
            <person name="Jiao Y."/>
        </authorList>
    </citation>
    <scope>NUCLEOTIDE SEQUENCE [LARGE SCALE GENOMIC DNA]</scope>
    <source>
        <strain evidence="1">IBCAS-2021</strain>
        <tissue evidence="1">Leaf</tissue>
    </source>
</reference>
<comment type="caution">
    <text evidence="1">The sequence shown here is derived from an EMBL/GenBank/DDBJ whole genome shotgun (WGS) entry which is preliminary data.</text>
</comment>
<dbReference type="Proteomes" id="UP000825729">
    <property type="component" value="Unassembled WGS sequence"/>
</dbReference>
<proteinExistence type="predicted"/>
<evidence type="ECO:0000313" key="2">
    <source>
        <dbReference type="Proteomes" id="UP000825729"/>
    </source>
</evidence>
<keyword evidence="2" id="KW-1185">Reference proteome</keyword>
<name>A0AAV7EHF4_ARIFI</name>
<accession>A0AAV7EHF4</accession>
<organism evidence="1 2">
    <name type="scientific">Aristolochia fimbriata</name>
    <name type="common">White veined hardy Dutchman's pipe vine</name>
    <dbReference type="NCBI Taxonomy" id="158543"/>
    <lineage>
        <taxon>Eukaryota</taxon>
        <taxon>Viridiplantae</taxon>
        <taxon>Streptophyta</taxon>
        <taxon>Embryophyta</taxon>
        <taxon>Tracheophyta</taxon>
        <taxon>Spermatophyta</taxon>
        <taxon>Magnoliopsida</taxon>
        <taxon>Magnoliidae</taxon>
        <taxon>Piperales</taxon>
        <taxon>Aristolochiaceae</taxon>
        <taxon>Aristolochia</taxon>
    </lineage>
</organism>